<feature type="domain" description="Peptidase S8/S53" evidence="7">
    <location>
        <begin position="272"/>
        <end position="632"/>
    </location>
</feature>
<dbReference type="InterPro" id="IPR051048">
    <property type="entry name" value="Peptidase_S8/S53_subtilisin"/>
</dbReference>
<dbReference type="InterPro" id="IPR015500">
    <property type="entry name" value="Peptidase_S8_subtilisin-rel"/>
</dbReference>
<evidence type="ECO:0000256" key="1">
    <source>
        <dbReference type="ARBA" id="ARBA00011073"/>
    </source>
</evidence>
<keyword evidence="3 5" id="KW-0378">Hydrolase</keyword>
<sequence>MSTTVLVTLRSNDEDGAVRATGVEVLARYPNSMLVRGSGAQVRGVERLGVETTTLGEQEVFTNGNSFSFTDAVLADASAPVEPPPDRTAYYLVRLAGPPAPEWLAELRALGAAVHDSLAGFTLLAGMPVARVAELRDKPWVDGVTPYRPAMKVSPEVRRRDGGTLGVAALAAMDGEDGDGDRRRMVEVSVFPGESLREVSGAVREAGGSVLWSTDRTLVASVRAGDLAALAGVRGVQAVLPHVFPRELNDRARTVMRVPPDNVFSGHRLTGADQIVAVADSGLDTGDPATVHPDVRGRVAGIVSWPARAVLAPFTHDAPGHDDGPADRDSGHGTHVTGSVLGDGRAAASLGDPTVPAGVAPEARVFFQAIGQRLAWKSAAELGDPPDEEWPPPATGLYGLPDDLSVLFRQAYEAGARIHTNSWGAATAGAYPDKARVLDDFIWNNPDMLILFAAGNEGADRDADGVIDQTSVGSPATAKNCLAVGAGENDRPAGSRPRPGRDVTWDRIRDRNGALRWPRLAAAGHVSDNADGMAAFSSRGPAAGGRIKPDVVAPGTNILSLLSSVLPADAEPLWGRVAQGEALRPFYCWSGGTSMATPLVAGAAALVRQHLVHERRHEPSAALLKAFLVNGAVPMAGQFPGEVPSGPNMVSGFGRVDVARSVTPRPENWTLFADDPAEAVRTGEGRLYRLEGVDPGLPLAVTLVWTDAPSLNGNGGLVNELYLRVALPGGGVAAGDVSPFPHPVNNVQRIVVGAPAEGPYVIQVFGASVTRNARRAALTTDARQDFALVASNGETLTRVR</sequence>
<feature type="compositionally biased region" description="Basic and acidic residues" evidence="6">
    <location>
        <begin position="318"/>
        <end position="332"/>
    </location>
</feature>
<accession>A0A7W7DCE6</accession>
<dbReference type="InterPro" id="IPR008979">
    <property type="entry name" value="Galactose-bd-like_sf"/>
</dbReference>
<dbReference type="InterPro" id="IPR023828">
    <property type="entry name" value="Peptidase_S8_Ser-AS"/>
</dbReference>
<evidence type="ECO:0000259" key="7">
    <source>
        <dbReference type="Pfam" id="PF00082"/>
    </source>
</evidence>
<organism evidence="8 9">
    <name type="scientific">Sphaerisporangium siamense</name>
    <dbReference type="NCBI Taxonomy" id="795645"/>
    <lineage>
        <taxon>Bacteria</taxon>
        <taxon>Bacillati</taxon>
        <taxon>Actinomycetota</taxon>
        <taxon>Actinomycetes</taxon>
        <taxon>Streptosporangiales</taxon>
        <taxon>Streptosporangiaceae</taxon>
        <taxon>Sphaerisporangium</taxon>
    </lineage>
</organism>
<reference evidence="8 9" key="1">
    <citation type="submission" date="2020-08" db="EMBL/GenBank/DDBJ databases">
        <title>Sequencing the genomes of 1000 actinobacteria strains.</title>
        <authorList>
            <person name="Klenk H.-P."/>
        </authorList>
    </citation>
    <scope>NUCLEOTIDE SEQUENCE [LARGE SCALE GENOMIC DNA]</scope>
    <source>
        <strain evidence="8 9">DSM 45784</strain>
    </source>
</reference>
<protein>
    <submittedName>
        <fullName evidence="8">Subtilisin family serine protease</fullName>
    </submittedName>
</protein>
<feature type="region of interest" description="Disordered" evidence="6">
    <location>
        <begin position="485"/>
        <end position="504"/>
    </location>
</feature>
<keyword evidence="4 5" id="KW-0720">Serine protease</keyword>
<evidence type="ECO:0000256" key="3">
    <source>
        <dbReference type="ARBA" id="ARBA00022801"/>
    </source>
</evidence>
<dbReference type="PROSITE" id="PS51892">
    <property type="entry name" value="SUBTILASE"/>
    <property type="match status" value="1"/>
</dbReference>
<dbReference type="CDD" id="cd04842">
    <property type="entry name" value="Peptidases_S8_Kp43_protease"/>
    <property type="match status" value="1"/>
</dbReference>
<keyword evidence="2 5" id="KW-0645">Protease</keyword>
<feature type="active site" description="Charge relay system" evidence="5">
    <location>
        <position position="594"/>
    </location>
</feature>
<dbReference type="PROSITE" id="PS00137">
    <property type="entry name" value="SUBTILASE_HIS"/>
    <property type="match status" value="1"/>
</dbReference>
<name>A0A7W7DCE6_9ACTN</name>
<evidence type="ECO:0000256" key="6">
    <source>
        <dbReference type="SAM" id="MobiDB-lite"/>
    </source>
</evidence>
<feature type="region of interest" description="Disordered" evidence="6">
    <location>
        <begin position="314"/>
        <end position="349"/>
    </location>
</feature>
<comment type="similarity">
    <text evidence="1 5">Belongs to the peptidase S8 family.</text>
</comment>
<dbReference type="AlphaFoldDB" id="A0A7W7DCE6"/>
<evidence type="ECO:0000313" key="8">
    <source>
        <dbReference type="EMBL" id="MBB4704232.1"/>
    </source>
</evidence>
<proteinExistence type="inferred from homology"/>
<evidence type="ECO:0000313" key="9">
    <source>
        <dbReference type="Proteomes" id="UP000542210"/>
    </source>
</evidence>
<dbReference type="Pfam" id="PF00082">
    <property type="entry name" value="Peptidase_S8"/>
    <property type="match status" value="1"/>
</dbReference>
<comment type="caution">
    <text evidence="8">The sequence shown here is derived from an EMBL/GenBank/DDBJ whole genome shotgun (WGS) entry which is preliminary data.</text>
</comment>
<dbReference type="GO" id="GO:0004252">
    <property type="term" value="F:serine-type endopeptidase activity"/>
    <property type="evidence" value="ECO:0007669"/>
    <property type="project" value="UniProtKB-UniRule"/>
</dbReference>
<dbReference type="Gene3D" id="3.40.50.200">
    <property type="entry name" value="Peptidase S8/S53 domain"/>
    <property type="match status" value="1"/>
</dbReference>
<gene>
    <name evidence="8" type="ORF">BJ982_005776</name>
</gene>
<feature type="compositionally biased region" description="Basic and acidic residues" evidence="6">
    <location>
        <begin position="488"/>
        <end position="504"/>
    </location>
</feature>
<dbReference type="InterPro" id="IPR036852">
    <property type="entry name" value="Peptidase_S8/S53_dom_sf"/>
</dbReference>
<dbReference type="SUPFAM" id="SSF49785">
    <property type="entry name" value="Galactose-binding domain-like"/>
    <property type="match status" value="1"/>
</dbReference>
<feature type="active site" description="Charge relay system" evidence="5">
    <location>
        <position position="280"/>
    </location>
</feature>
<dbReference type="SUPFAM" id="SSF52743">
    <property type="entry name" value="Subtilisin-like"/>
    <property type="match status" value="1"/>
</dbReference>
<dbReference type="RefSeq" id="WP_184885155.1">
    <property type="nucleotide sequence ID" value="NZ_BOOV01000012.1"/>
</dbReference>
<dbReference type="PANTHER" id="PTHR43399">
    <property type="entry name" value="SUBTILISIN-RELATED"/>
    <property type="match status" value="1"/>
</dbReference>
<dbReference type="InterPro" id="IPR000209">
    <property type="entry name" value="Peptidase_S8/S53_dom"/>
</dbReference>
<keyword evidence="9" id="KW-1185">Reference proteome</keyword>
<feature type="active site" description="Charge relay system" evidence="5">
    <location>
        <position position="332"/>
    </location>
</feature>
<dbReference type="PRINTS" id="PR00723">
    <property type="entry name" value="SUBTILISIN"/>
</dbReference>
<dbReference type="Gene3D" id="2.60.120.380">
    <property type="match status" value="1"/>
</dbReference>
<dbReference type="EMBL" id="JACHND010000001">
    <property type="protein sequence ID" value="MBB4704232.1"/>
    <property type="molecule type" value="Genomic_DNA"/>
</dbReference>
<evidence type="ECO:0000256" key="4">
    <source>
        <dbReference type="ARBA" id="ARBA00022825"/>
    </source>
</evidence>
<dbReference type="Proteomes" id="UP000542210">
    <property type="component" value="Unassembled WGS sequence"/>
</dbReference>
<evidence type="ECO:0000256" key="5">
    <source>
        <dbReference type="PROSITE-ProRule" id="PRU01240"/>
    </source>
</evidence>
<evidence type="ECO:0000256" key="2">
    <source>
        <dbReference type="ARBA" id="ARBA00022670"/>
    </source>
</evidence>
<dbReference type="GO" id="GO:0006508">
    <property type="term" value="P:proteolysis"/>
    <property type="evidence" value="ECO:0007669"/>
    <property type="project" value="UniProtKB-KW"/>
</dbReference>
<dbReference type="PANTHER" id="PTHR43399:SF4">
    <property type="entry name" value="CELL WALL-ASSOCIATED PROTEASE"/>
    <property type="match status" value="1"/>
</dbReference>
<dbReference type="PROSITE" id="PS00138">
    <property type="entry name" value="SUBTILASE_SER"/>
    <property type="match status" value="1"/>
</dbReference>
<dbReference type="InterPro" id="IPR034058">
    <property type="entry name" value="TagA/B/C/D_pept_dom"/>
</dbReference>
<dbReference type="InterPro" id="IPR022398">
    <property type="entry name" value="Peptidase_S8_His-AS"/>
</dbReference>